<protein>
    <submittedName>
        <fullName evidence="1">Uncharacterized protein</fullName>
    </submittedName>
</protein>
<evidence type="ECO:0000313" key="1">
    <source>
        <dbReference type="EMBL" id="PLS31354.1"/>
    </source>
</evidence>
<gene>
    <name evidence="1" type="ORF">Uis1B_0870</name>
</gene>
<keyword evidence="2" id="KW-1185">Reference proteome</keyword>
<organism evidence="1 2">
    <name type="scientific">Bifidobacterium margollesii</name>
    <dbReference type="NCBI Taxonomy" id="2020964"/>
    <lineage>
        <taxon>Bacteria</taxon>
        <taxon>Bacillati</taxon>
        <taxon>Actinomycetota</taxon>
        <taxon>Actinomycetes</taxon>
        <taxon>Bifidobacteriales</taxon>
        <taxon>Bifidobacteriaceae</taxon>
        <taxon>Bifidobacterium</taxon>
    </lineage>
</organism>
<accession>A0A2N5JAX1</accession>
<dbReference type="AlphaFoldDB" id="A0A2N5JAX1"/>
<evidence type="ECO:0000313" key="2">
    <source>
        <dbReference type="Proteomes" id="UP000235050"/>
    </source>
</evidence>
<proteinExistence type="predicted"/>
<reference evidence="1 2" key="1">
    <citation type="submission" date="2017-07" db="EMBL/GenBank/DDBJ databases">
        <title>Bifidobacterium novel species.</title>
        <authorList>
            <person name="Lugli G.A."/>
            <person name="Milani C."/>
            <person name="Duranti S."/>
            <person name="Mangifesta M."/>
        </authorList>
    </citation>
    <scope>NUCLEOTIDE SEQUENCE [LARGE SCALE GENOMIC DNA]</scope>
    <source>
        <strain evidence="2">Uis1B</strain>
    </source>
</reference>
<dbReference type="Proteomes" id="UP000235050">
    <property type="component" value="Unassembled WGS sequence"/>
</dbReference>
<comment type="caution">
    <text evidence="1">The sequence shown here is derived from an EMBL/GenBank/DDBJ whole genome shotgun (WGS) entry which is preliminary data.</text>
</comment>
<dbReference type="EMBL" id="NMWU01000012">
    <property type="protein sequence ID" value="PLS31354.1"/>
    <property type="molecule type" value="Genomic_DNA"/>
</dbReference>
<dbReference type="RefSeq" id="WP_101615975.1">
    <property type="nucleotide sequence ID" value="NZ_NMWU01000012.1"/>
</dbReference>
<name>A0A2N5JAX1_9BIFI</name>
<sequence length="65" mass="6943">MRTKRECGDADEKLDAWTFGLSVDGHGRYDGRMAVQVGLEHAGANIVMPTGLGVRGSVAVPRRSS</sequence>